<evidence type="ECO:0000256" key="9">
    <source>
        <dbReference type="ARBA" id="ARBA00048090"/>
    </source>
</evidence>
<keyword evidence="5 10" id="KW-0547">Nucleotide-binding</keyword>
<evidence type="ECO:0000256" key="7">
    <source>
        <dbReference type="ARBA" id="ARBA00022840"/>
    </source>
</evidence>
<comment type="similarity">
    <text evidence="2 10">Belongs to the gluconokinase GntK/GntV family.</text>
</comment>
<evidence type="ECO:0000256" key="1">
    <source>
        <dbReference type="ARBA" id="ARBA00004761"/>
    </source>
</evidence>
<evidence type="ECO:0000256" key="8">
    <source>
        <dbReference type="ARBA" id="ARBA00023064"/>
    </source>
</evidence>
<keyword evidence="4 10" id="KW-0808">Transferase</keyword>
<proteinExistence type="inferred from homology"/>
<dbReference type="GO" id="GO:0019521">
    <property type="term" value="P:D-gluconate metabolic process"/>
    <property type="evidence" value="ECO:0007669"/>
    <property type="project" value="UniProtKB-KW"/>
</dbReference>
<name>A0A7W7BT54_9MICO</name>
<keyword evidence="7 10" id="KW-0067">ATP-binding</keyword>
<evidence type="ECO:0000256" key="2">
    <source>
        <dbReference type="ARBA" id="ARBA00008420"/>
    </source>
</evidence>
<dbReference type="InterPro" id="IPR006001">
    <property type="entry name" value="Therm_gnt_kin"/>
</dbReference>
<dbReference type="AlphaFoldDB" id="A0A7W7BT54"/>
<dbReference type="Gene3D" id="3.40.50.300">
    <property type="entry name" value="P-loop containing nucleotide triphosphate hydrolases"/>
    <property type="match status" value="1"/>
</dbReference>
<evidence type="ECO:0000256" key="4">
    <source>
        <dbReference type="ARBA" id="ARBA00022679"/>
    </source>
</evidence>
<dbReference type="SUPFAM" id="SSF52540">
    <property type="entry name" value="P-loop containing nucleoside triphosphate hydrolases"/>
    <property type="match status" value="1"/>
</dbReference>
<comment type="caution">
    <text evidence="11">The sequence shown here is derived from an EMBL/GenBank/DDBJ whole genome shotgun (WGS) entry which is preliminary data.</text>
</comment>
<evidence type="ECO:0000256" key="10">
    <source>
        <dbReference type="RuleBase" id="RU363066"/>
    </source>
</evidence>
<keyword evidence="12" id="KW-1185">Reference proteome</keyword>
<dbReference type="GO" id="GO:0005737">
    <property type="term" value="C:cytoplasm"/>
    <property type="evidence" value="ECO:0007669"/>
    <property type="project" value="TreeGrafter"/>
</dbReference>
<keyword evidence="8" id="KW-0311">Gluconate utilization</keyword>
<reference evidence="11 12" key="1">
    <citation type="submission" date="2020-08" db="EMBL/GenBank/DDBJ databases">
        <title>Sequencing the genomes of 1000 actinobacteria strains.</title>
        <authorList>
            <person name="Klenk H.-P."/>
        </authorList>
    </citation>
    <scope>NUCLEOTIDE SEQUENCE [LARGE SCALE GENOMIC DNA]</scope>
    <source>
        <strain evidence="11 12">DSM 24947</strain>
    </source>
</reference>
<evidence type="ECO:0000256" key="6">
    <source>
        <dbReference type="ARBA" id="ARBA00022777"/>
    </source>
</evidence>
<comment type="pathway">
    <text evidence="1">Carbohydrate acid metabolism.</text>
</comment>
<evidence type="ECO:0000256" key="3">
    <source>
        <dbReference type="ARBA" id="ARBA00012054"/>
    </source>
</evidence>
<dbReference type="GO" id="GO:0005524">
    <property type="term" value="F:ATP binding"/>
    <property type="evidence" value="ECO:0007669"/>
    <property type="project" value="UniProtKB-KW"/>
</dbReference>
<evidence type="ECO:0000313" key="12">
    <source>
        <dbReference type="Proteomes" id="UP000573729"/>
    </source>
</evidence>
<accession>A0A7W7BT54</accession>
<dbReference type="GO" id="GO:0046316">
    <property type="term" value="F:gluconokinase activity"/>
    <property type="evidence" value="ECO:0007669"/>
    <property type="project" value="UniProtKB-EC"/>
</dbReference>
<dbReference type="EMBL" id="JACHMD010000001">
    <property type="protein sequence ID" value="MBB4668340.1"/>
    <property type="molecule type" value="Genomic_DNA"/>
</dbReference>
<evidence type="ECO:0000313" key="11">
    <source>
        <dbReference type="EMBL" id="MBB4668340.1"/>
    </source>
</evidence>
<dbReference type="FunFam" id="3.40.50.300:FF:000522">
    <property type="entry name" value="Gluconokinase"/>
    <property type="match status" value="1"/>
</dbReference>
<dbReference type="InterPro" id="IPR027417">
    <property type="entry name" value="P-loop_NTPase"/>
</dbReference>
<dbReference type="Pfam" id="PF13671">
    <property type="entry name" value="AAA_33"/>
    <property type="match status" value="1"/>
</dbReference>
<dbReference type="PANTHER" id="PTHR43442">
    <property type="entry name" value="GLUCONOKINASE-RELATED"/>
    <property type="match status" value="1"/>
</dbReference>
<dbReference type="PANTHER" id="PTHR43442:SF3">
    <property type="entry name" value="GLUCONOKINASE-RELATED"/>
    <property type="match status" value="1"/>
</dbReference>
<organism evidence="11 12">
    <name type="scientific">Microbacterium marinum</name>
    <dbReference type="NCBI Taxonomy" id="421115"/>
    <lineage>
        <taxon>Bacteria</taxon>
        <taxon>Bacillati</taxon>
        <taxon>Actinomycetota</taxon>
        <taxon>Actinomycetes</taxon>
        <taxon>Micrococcales</taxon>
        <taxon>Microbacteriaceae</taxon>
        <taxon>Microbacterium</taxon>
    </lineage>
</organism>
<evidence type="ECO:0000256" key="5">
    <source>
        <dbReference type="ARBA" id="ARBA00022741"/>
    </source>
</evidence>
<comment type="catalytic activity">
    <reaction evidence="9 10">
        <text>D-gluconate + ATP = 6-phospho-D-gluconate + ADP + H(+)</text>
        <dbReference type="Rhea" id="RHEA:19433"/>
        <dbReference type="ChEBI" id="CHEBI:15378"/>
        <dbReference type="ChEBI" id="CHEBI:18391"/>
        <dbReference type="ChEBI" id="CHEBI:30616"/>
        <dbReference type="ChEBI" id="CHEBI:58759"/>
        <dbReference type="ChEBI" id="CHEBI:456216"/>
        <dbReference type="EC" id="2.7.1.12"/>
    </reaction>
</comment>
<dbReference type="CDD" id="cd02021">
    <property type="entry name" value="GntK"/>
    <property type="match status" value="1"/>
</dbReference>
<gene>
    <name evidence="11" type="ORF">BKA24_003049</name>
</gene>
<protein>
    <recommendedName>
        <fullName evidence="3 10">Gluconokinase</fullName>
        <ecNumber evidence="3 10">2.7.1.12</ecNumber>
    </recommendedName>
</protein>
<dbReference type="Proteomes" id="UP000573729">
    <property type="component" value="Unassembled WGS sequence"/>
</dbReference>
<dbReference type="EC" id="2.7.1.12" evidence="3 10"/>
<dbReference type="NCBIfam" id="TIGR01313">
    <property type="entry name" value="therm_gnt_kin"/>
    <property type="match status" value="1"/>
</dbReference>
<sequence>MESMSGGRARAIVVMGVSAAGKSTIAARLAGELGCRWIDADDLHPASNVAKMAAGEPLTDDDRWPWLDEVGRRLANDAGRGIVIACSALRRAYRDRIRRLAPEAVFVHLTAAPELLERRAAARTGHFMPASLLASQIALLEHLDDDEVGVAVDVAADIPAIVGTARDWILARERGASS</sequence>
<keyword evidence="6 10" id="KW-0418">Kinase</keyword>